<evidence type="ECO:0000313" key="1">
    <source>
        <dbReference type="EMBL" id="SVP88647.1"/>
    </source>
</evidence>
<accession>A0A3B0MF93</accession>
<organism evidence="1">
    <name type="scientific">Theileria annulata</name>
    <dbReference type="NCBI Taxonomy" id="5874"/>
    <lineage>
        <taxon>Eukaryota</taxon>
        <taxon>Sar</taxon>
        <taxon>Alveolata</taxon>
        <taxon>Apicomplexa</taxon>
        <taxon>Aconoidasida</taxon>
        <taxon>Piroplasmida</taxon>
        <taxon>Theileriidae</taxon>
        <taxon>Theileria</taxon>
    </lineage>
</organism>
<protein>
    <submittedName>
        <fullName evidence="1">Uncharacterized protein</fullName>
    </submittedName>
</protein>
<name>A0A3B0MF93_THEAN</name>
<proteinExistence type="predicted"/>
<reference evidence="1" key="1">
    <citation type="submission" date="2018-07" db="EMBL/GenBank/DDBJ databases">
        <authorList>
            <person name="Quirk P.G."/>
            <person name="Krulwich T.A."/>
        </authorList>
    </citation>
    <scope>NUCLEOTIDE SEQUENCE</scope>
    <source>
        <strain evidence="1">Anand</strain>
    </source>
</reference>
<evidence type="ECO:0000313" key="2">
    <source>
        <dbReference type="EMBL" id="SVP89801.1"/>
    </source>
</evidence>
<gene>
    <name evidence="1" type="ORF">TAT_000050500</name>
    <name evidence="2" type="ORF">TAV_000050200</name>
</gene>
<dbReference type="VEuPathDB" id="PiroplasmaDB:TA20565"/>
<dbReference type="EMBL" id="UIVT01000001">
    <property type="protein sequence ID" value="SVP88647.1"/>
    <property type="molecule type" value="Genomic_DNA"/>
</dbReference>
<sequence length="158" mass="18950">MLETLTHKVFNGWLDFEINDYFSPETQDYILKFIRIMMASYIILEWLYAYKPGWKITLNEVNELKKVIENPIIYIPNNSLSNMKEIKYTLDEFVDKFGDDSDDSDYSYESESLSSSEFLSDDELGSGSDYLVEDYLDSRLLRNRRKPYFTRRSRMFHY</sequence>
<dbReference type="AlphaFoldDB" id="A0A3B0MF93"/>
<dbReference type="EMBL" id="UIVS01000001">
    <property type="protein sequence ID" value="SVP89801.1"/>
    <property type="molecule type" value="Genomic_DNA"/>
</dbReference>